<comment type="caution">
    <text evidence="2">The sequence shown here is derived from an EMBL/GenBank/DDBJ whole genome shotgun (WGS) entry which is preliminary data.</text>
</comment>
<evidence type="ECO:0000313" key="3">
    <source>
        <dbReference type="Proteomes" id="UP000628984"/>
    </source>
</evidence>
<evidence type="ECO:0000313" key="2">
    <source>
        <dbReference type="EMBL" id="GGW27160.1"/>
    </source>
</evidence>
<dbReference type="Proteomes" id="UP000628984">
    <property type="component" value="Unassembled WGS sequence"/>
</dbReference>
<reference evidence="2" key="2">
    <citation type="submission" date="2020-09" db="EMBL/GenBank/DDBJ databases">
        <authorList>
            <person name="Sun Q."/>
            <person name="Kim S."/>
        </authorList>
    </citation>
    <scope>NUCLEOTIDE SEQUENCE</scope>
    <source>
        <strain evidence="2">KCTC 23714</strain>
    </source>
</reference>
<keyword evidence="1" id="KW-0812">Transmembrane</keyword>
<gene>
    <name evidence="2" type="ORF">GCM10011452_14510</name>
</gene>
<keyword evidence="3" id="KW-1185">Reference proteome</keyword>
<feature type="transmembrane region" description="Helical" evidence="1">
    <location>
        <begin position="116"/>
        <end position="134"/>
    </location>
</feature>
<sequence length="238" mass="26233">MDALTLIRLFTPADMLALGYSLAGAALLQHAIESPRFPRPSVSQIMAHYRRDWMREMVTRQPRIFDATILDGLRQGITFYASSCLIGLGGGLALLADTSPLQGLAISFQLHSDPALLIKAKILFVLAFVVNAFLKFVWSHRLFGYCSVLMASVPNDVQDPRAFDRAARTAEVNVTAARNYNRGLRSVYYALGALGWLLGPWGLLATMTVTFGTLIRREFASQSRAAVMARLDENQPPA</sequence>
<dbReference type="Pfam" id="PF04654">
    <property type="entry name" value="DUF599"/>
    <property type="match status" value="1"/>
</dbReference>
<dbReference type="AlphaFoldDB" id="A0A918MIB0"/>
<feature type="transmembrane region" description="Helical" evidence="1">
    <location>
        <begin position="77"/>
        <end position="96"/>
    </location>
</feature>
<name>A0A918MIB0_9RHOB</name>
<evidence type="ECO:0000256" key="1">
    <source>
        <dbReference type="SAM" id="Phobius"/>
    </source>
</evidence>
<protein>
    <submittedName>
        <fullName evidence="2">Membrane protein</fullName>
    </submittedName>
</protein>
<proteinExistence type="predicted"/>
<reference evidence="2" key="1">
    <citation type="journal article" date="2014" name="Int. J. Syst. Evol. Microbiol.">
        <title>Complete genome sequence of Corynebacterium casei LMG S-19264T (=DSM 44701T), isolated from a smear-ripened cheese.</title>
        <authorList>
            <consortium name="US DOE Joint Genome Institute (JGI-PGF)"/>
            <person name="Walter F."/>
            <person name="Albersmeier A."/>
            <person name="Kalinowski J."/>
            <person name="Ruckert C."/>
        </authorList>
    </citation>
    <scope>NUCLEOTIDE SEQUENCE</scope>
    <source>
        <strain evidence="2">KCTC 23714</strain>
    </source>
</reference>
<organism evidence="2 3">
    <name type="scientific">Gemmobacter lanyuensis</name>
    <dbReference type="NCBI Taxonomy" id="1054497"/>
    <lineage>
        <taxon>Bacteria</taxon>
        <taxon>Pseudomonadati</taxon>
        <taxon>Pseudomonadota</taxon>
        <taxon>Alphaproteobacteria</taxon>
        <taxon>Rhodobacterales</taxon>
        <taxon>Paracoccaceae</taxon>
        <taxon>Gemmobacter</taxon>
    </lineage>
</organism>
<keyword evidence="1" id="KW-0472">Membrane</keyword>
<dbReference type="RefSeq" id="WP_189633186.1">
    <property type="nucleotide sequence ID" value="NZ_BMYQ01000003.1"/>
</dbReference>
<feature type="transmembrane region" description="Helical" evidence="1">
    <location>
        <begin position="187"/>
        <end position="215"/>
    </location>
</feature>
<keyword evidence="1" id="KW-1133">Transmembrane helix</keyword>
<dbReference type="InterPro" id="IPR006747">
    <property type="entry name" value="DUF599"/>
</dbReference>
<accession>A0A918MIB0</accession>
<dbReference type="EMBL" id="BMYQ01000003">
    <property type="protein sequence ID" value="GGW27160.1"/>
    <property type="molecule type" value="Genomic_DNA"/>
</dbReference>